<dbReference type="SUPFAM" id="SSF140990">
    <property type="entry name" value="FtsH protease domain-like"/>
    <property type="match status" value="1"/>
</dbReference>
<keyword evidence="2" id="KW-1185">Reference proteome</keyword>
<dbReference type="InterPro" id="IPR049500">
    <property type="entry name" value="Peptidase_M50B-like"/>
</dbReference>
<dbReference type="RefSeq" id="WP_036431304.1">
    <property type="nucleotide sequence ID" value="NZ_AP022567.1"/>
</dbReference>
<sequence>MTIHDEIRTKTTVHEVGHAVAAVLRGGELVFVEIEDDGMSGVTRWSQPSDKDITAFVAWAGPYYEHLWLTEHNADYSEGVDGEEVAYSVYELMEGSDRELYDTAVDNLEEAAERLGLSPVGQNWCRTWAYELSDFYPVAVSLAERLARGETLTHELVVDAITARQAELDA</sequence>
<dbReference type="Proteomes" id="UP000465622">
    <property type="component" value="Chromosome"/>
</dbReference>
<proteinExistence type="predicted"/>
<dbReference type="InterPro" id="IPR037219">
    <property type="entry name" value="Peptidase_M41-like"/>
</dbReference>
<dbReference type="Pfam" id="PF13398">
    <property type="entry name" value="Peptidase_M50B"/>
    <property type="match status" value="1"/>
</dbReference>
<name>A0ABM7HSR7_MYCME</name>
<reference evidence="1 2" key="1">
    <citation type="journal article" date="2019" name="Emerg. Microbes Infect.">
        <title>Comprehensive subspecies identification of 175 nontuberculous mycobacteria species based on 7547 genomic profiles.</title>
        <authorList>
            <person name="Matsumoto Y."/>
            <person name="Kinjo T."/>
            <person name="Motooka D."/>
            <person name="Nabeya D."/>
            <person name="Jung N."/>
            <person name="Uechi K."/>
            <person name="Horii T."/>
            <person name="Iida T."/>
            <person name="Fujita J."/>
            <person name="Nakamura S."/>
        </authorList>
    </citation>
    <scope>NUCLEOTIDE SEQUENCE [LARGE SCALE GENOMIC DNA]</scope>
    <source>
        <strain evidence="1 2">JCM 12375</strain>
    </source>
</reference>
<evidence type="ECO:0000313" key="1">
    <source>
        <dbReference type="EMBL" id="BBX33610.1"/>
    </source>
</evidence>
<evidence type="ECO:0000313" key="2">
    <source>
        <dbReference type="Proteomes" id="UP000465622"/>
    </source>
</evidence>
<organism evidence="1 2">
    <name type="scientific">Mycolicibacterium mageritense</name>
    <name type="common">Mycobacterium mageritense</name>
    <dbReference type="NCBI Taxonomy" id="53462"/>
    <lineage>
        <taxon>Bacteria</taxon>
        <taxon>Bacillati</taxon>
        <taxon>Actinomycetota</taxon>
        <taxon>Actinomycetes</taxon>
        <taxon>Mycobacteriales</taxon>
        <taxon>Mycobacteriaceae</taxon>
        <taxon>Mycolicibacterium</taxon>
    </lineage>
</organism>
<evidence type="ECO:0008006" key="3">
    <source>
        <dbReference type="Google" id="ProtNLM"/>
    </source>
</evidence>
<protein>
    <recommendedName>
        <fullName evidence="3">Peptidase M41 domain-containing protein</fullName>
    </recommendedName>
</protein>
<accession>A0ABM7HSR7</accession>
<dbReference type="EMBL" id="AP022567">
    <property type="protein sequence ID" value="BBX33610.1"/>
    <property type="molecule type" value="Genomic_DNA"/>
</dbReference>
<gene>
    <name evidence="1" type="ORF">MMAGJ_28920</name>
</gene>